<dbReference type="OrthoDB" id="4413566at2"/>
<evidence type="ECO:0000313" key="4">
    <source>
        <dbReference type="Proteomes" id="UP000274907"/>
    </source>
</evidence>
<dbReference type="InterPro" id="IPR003615">
    <property type="entry name" value="HNH_nuc"/>
</dbReference>
<organism evidence="3 4">
    <name type="scientific">Corynebacterium hylobatis</name>
    <dbReference type="NCBI Taxonomy" id="1859290"/>
    <lineage>
        <taxon>Bacteria</taxon>
        <taxon>Bacillati</taxon>
        <taxon>Actinomycetota</taxon>
        <taxon>Actinomycetes</taxon>
        <taxon>Mycobacteriales</taxon>
        <taxon>Corynebacteriaceae</taxon>
        <taxon>Corynebacterium</taxon>
    </lineage>
</organism>
<keyword evidence="3" id="KW-0540">Nuclease</keyword>
<evidence type="ECO:0000259" key="2">
    <source>
        <dbReference type="SMART" id="SM00507"/>
    </source>
</evidence>
<protein>
    <submittedName>
        <fullName evidence="3">HNH endonuclease</fullName>
    </submittedName>
</protein>
<dbReference type="GO" id="GO:0008270">
    <property type="term" value="F:zinc ion binding"/>
    <property type="evidence" value="ECO:0007669"/>
    <property type="project" value="InterPro"/>
</dbReference>
<name>A0A430HWJ1_9CORY</name>
<keyword evidence="3" id="KW-0378">Hydrolase</keyword>
<dbReference type="SMART" id="SM00507">
    <property type="entry name" value="HNHc"/>
    <property type="match status" value="1"/>
</dbReference>
<gene>
    <name evidence="3" type="ORF">EAH68_10785</name>
</gene>
<accession>A0A430HWJ1</accession>
<proteinExistence type="predicted"/>
<keyword evidence="4" id="KW-1185">Reference proteome</keyword>
<dbReference type="Pfam" id="PF01844">
    <property type="entry name" value="HNH"/>
    <property type="match status" value="1"/>
</dbReference>
<dbReference type="AlphaFoldDB" id="A0A430HWJ1"/>
<feature type="region of interest" description="Disordered" evidence="1">
    <location>
        <begin position="395"/>
        <end position="424"/>
    </location>
</feature>
<dbReference type="GO" id="GO:0004519">
    <property type="term" value="F:endonuclease activity"/>
    <property type="evidence" value="ECO:0007669"/>
    <property type="project" value="UniProtKB-KW"/>
</dbReference>
<dbReference type="EMBL" id="RXHJ01000014">
    <property type="protein sequence ID" value="RSZ61952.1"/>
    <property type="molecule type" value="Genomic_DNA"/>
</dbReference>
<dbReference type="RefSeq" id="WP_126121340.1">
    <property type="nucleotide sequence ID" value="NZ_RXHJ01000014.1"/>
</dbReference>
<dbReference type="CDD" id="cd00085">
    <property type="entry name" value="HNHc"/>
    <property type="match status" value="1"/>
</dbReference>
<keyword evidence="3" id="KW-0255">Endonuclease</keyword>
<evidence type="ECO:0000313" key="3">
    <source>
        <dbReference type="EMBL" id="RSZ61952.1"/>
    </source>
</evidence>
<dbReference type="Gene3D" id="1.10.30.50">
    <property type="match status" value="1"/>
</dbReference>
<evidence type="ECO:0000256" key="1">
    <source>
        <dbReference type="SAM" id="MobiDB-lite"/>
    </source>
</evidence>
<feature type="domain" description="HNH nuclease" evidence="2">
    <location>
        <begin position="290"/>
        <end position="342"/>
    </location>
</feature>
<feature type="compositionally biased region" description="Basic and acidic residues" evidence="1">
    <location>
        <begin position="400"/>
        <end position="414"/>
    </location>
</feature>
<dbReference type="InterPro" id="IPR002711">
    <property type="entry name" value="HNH"/>
</dbReference>
<comment type="caution">
    <text evidence="3">The sequence shown here is derived from an EMBL/GenBank/DDBJ whole genome shotgun (WGS) entry which is preliminary data.</text>
</comment>
<sequence length="424" mass="47692">MDILESVVDRTLRDLLYPRNYYSACSPHDPAAIRATRIRREDHELWQSYVPDDIEDIEQVLAALRRSTGYGEPHIEKALFAHHRLRELPRLKQLQERLFHLDLSRLKAIDTVLCKIDADITEHMRIVDGELTTYLTPTRPNQNLPSAGAIRRKLNAIILTLDTSISVDDSPAGGVGEAFSVGIDGAQGFIDVVTDAVTAHEIDERVRQHAATREISLAQALAELVRGEGTTNIVLNIYRAHDVKDAPGWISGIGWLSVREADRLATQAATIRDMDQLYDKVSGSYATPADIRAVVIGWDGGCSFPGCLCHGIRAQMDHRIDFEDGGPTTAANLAAICQHHHNIKTDGRVRYIIDPATREKFWLFEDGRWVSAEPTGPLAPKERHWLQTVTQRIHKRRERIRTESQERKRRESARLADGNDPPPE</sequence>
<reference evidence="3 4" key="1">
    <citation type="submission" date="2018-12" db="EMBL/GenBank/DDBJ databases">
        <title>YIM 101343 draft genome.</title>
        <authorList>
            <person name="Chen X."/>
        </authorList>
    </citation>
    <scope>NUCLEOTIDE SEQUENCE [LARGE SCALE GENOMIC DNA]</scope>
    <source>
        <strain evidence="3 4">YIM 101343</strain>
    </source>
</reference>
<dbReference type="Proteomes" id="UP000274907">
    <property type="component" value="Unassembled WGS sequence"/>
</dbReference>
<dbReference type="GO" id="GO:0003676">
    <property type="term" value="F:nucleic acid binding"/>
    <property type="evidence" value="ECO:0007669"/>
    <property type="project" value="InterPro"/>
</dbReference>